<organism evidence="3 4">
    <name type="scientific">Paraburkholderia tagetis</name>
    <dbReference type="NCBI Taxonomy" id="2913261"/>
    <lineage>
        <taxon>Bacteria</taxon>
        <taxon>Pseudomonadati</taxon>
        <taxon>Pseudomonadota</taxon>
        <taxon>Betaproteobacteria</taxon>
        <taxon>Burkholderiales</taxon>
        <taxon>Burkholderiaceae</taxon>
        <taxon>Paraburkholderia</taxon>
    </lineage>
</organism>
<dbReference type="EMBL" id="JAKLJA010000001">
    <property type="protein sequence ID" value="MCG5071758.1"/>
    <property type="molecule type" value="Genomic_DNA"/>
</dbReference>
<protein>
    <recommendedName>
        <fullName evidence="2">Rap1a immunity protein domain-containing protein</fullName>
    </recommendedName>
</protein>
<keyword evidence="4" id="KW-1185">Reference proteome</keyword>
<dbReference type="Proteomes" id="UP001139308">
    <property type="component" value="Unassembled WGS sequence"/>
</dbReference>
<name>A0A9X1RIC8_9BURK</name>
<comment type="caution">
    <text evidence="3">The sequence shown here is derived from an EMBL/GenBank/DDBJ whole genome shotgun (WGS) entry which is preliminary data.</text>
</comment>
<reference evidence="3" key="1">
    <citation type="submission" date="2022-01" db="EMBL/GenBank/DDBJ databases">
        <title>Genome sequence and assembly of Parabukholderia sp. RG36.</title>
        <authorList>
            <person name="Chhetri G."/>
        </authorList>
    </citation>
    <scope>NUCLEOTIDE SEQUENCE</scope>
    <source>
        <strain evidence="3">RG36</strain>
    </source>
</reference>
<evidence type="ECO:0000313" key="4">
    <source>
        <dbReference type="Proteomes" id="UP001139308"/>
    </source>
</evidence>
<feature type="chain" id="PRO_5040859557" description="Rap1a immunity protein domain-containing protein" evidence="1">
    <location>
        <begin position="25"/>
        <end position="119"/>
    </location>
</feature>
<dbReference type="RefSeq" id="WP_238461548.1">
    <property type="nucleotide sequence ID" value="NZ_JAKLJA010000001.1"/>
</dbReference>
<evidence type="ECO:0000313" key="3">
    <source>
        <dbReference type="EMBL" id="MCG5071758.1"/>
    </source>
</evidence>
<evidence type="ECO:0000256" key="1">
    <source>
        <dbReference type="SAM" id="SignalP"/>
    </source>
</evidence>
<evidence type="ECO:0000259" key="2">
    <source>
        <dbReference type="Pfam" id="PF18602"/>
    </source>
</evidence>
<dbReference type="InterPro" id="IPR041238">
    <property type="entry name" value="Rap1a"/>
</dbReference>
<sequence>MKKPLLAGLALVAALCAGNAAAQATQKAPSIDQADVFLNTCQKPENLDACVMYLAGYTNGALVQTLIDKQPPRYCVPPNLGRKDQLGAIMVWMKGHLQYILEPTGAVIYKALMGTFPCR</sequence>
<proteinExistence type="predicted"/>
<feature type="signal peptide" evidence="1">
    <location>
        <begin position="1"/>
        <end position="24"/>
    </location>
</feature>
<keyword evidence="1" id="KW-0732">Signal</keyword>
<dbReference type="Pfam" id="PF18602">
    <property type="entry name" value="Rap1a"/>
    <property type="match status" value="1"/>
</dbReference>
<gene>
    <name evidence="3" type="ORF">L5014_00040</name>
</gene>
<dbReference type="AlphaFoldDB" id="A0A9X1RIC8"/>
<feature type="domain" description="Rap1a immunity protein" evidence="2">
    <location>
        <begin position="37"/>
        <end position="118"/>
    </location>
</feature>
<accession>A0A9X1RIC8</accession>